<comment type="caution">
    <text evidence="2">The sequence shown here is derived from an EMBL/GenBank/DDBJ whole genome shotgun (WGS) entry which is preliminary data.</text>
</comment>
<dbReference type="AlphaFoldDB" id="A0A7J7RAT7"/>
<reference evidence="2 3" key="1">
    <citation type="journal article" date="2020" name="Nature">
        <title>Six reference-quality genomes reveal evolution of bat adaptations.</title>
        <authorList>
            <person name="Jebb D."/>
            <person name="Huang Z."/>
            <person name="Pippel M."/>
            <person name="Hughes G.M."/>
            <person name="Lavrichenko K."/>
            <person name="Devanna P."/>
            <person name="Winkler S."/>
            <person name="Jermiin L.S."/>
            <person name="Skirmuntt E.C."/>
            <person name="Katzourakis A."/>
            <person name="Burkitt-Gray L."/>
            <person name="Ray D.A."/>
            <person name="Sullivan K.A.M."/>
            <person name="Roscito J.G."/>
            <person name="Kirilenko B.M."/>
            <person name="Davalos L.M."/>
            <person name="Corthals A.P."/>
            <person name="Power M.L."/>
            <person name="Jones G."/>
            <person name="Ransome R.D."/>
            <person name="Dechmann D.K.N."/>
            <person name="Locatelli A.G."/>
            <person name="Puechmaille S.J."/>
            <person name="Fedrigo O."/>
            <person name="Jarvis E.D."/>
            <person name="Hiller M."/>
            <person name="Vernes S.C."/>
            <person name="Myers E.W."/>
            <person name="Teeling E.C."/>
        </authorList>
    </citation>
    <scope>NUCLEOTIDE SEQUENCE [LARGE SCALE GENOMIC DNA]</scope>
    <source>
        <strain evidence="2">MRhiFer1</strain>
        <tissue evidence="2">Lung</tissue>
    </source>
</reference>
<accession>A0A7J7RAT7</accession>
<dbReference type="EMBL" id="JACAGC010000028">
    <property type="protein sequence ID" value="KAF6273232.1"/>
    <property type="molecule type" value="Genomic_DNA"/>
</dbReference>
<protein>
    <submittedName>
        <fullName evidence="2">Uncharacterized protein</fullName>
    </submittedName>
</protein>
<gene>
    <name evidence="2" type="ORF">mRhiFer1_009519</name>
</gene>
<dbReference type="Proteomes" id="UP000585614">
    <property type="component" value="Unassembled WGS sequence"/>
</dbReference>
<evidence type="ECO:0000313" key="3">
    <source>
        <dbReference type="Proteomes" id="UP000585614"/>
    </source>
</evidence>
<evidence type="ECO:0000256" key="1">
    <source>
        <dbReference type="SAM" id="MobiDB-lite"/>
    </source>
</evidence>
<proteinExistence type="predicted"/>
<feature type="compositionally biased region" description="Basic and acidic residues" evidence="1">
    <location>
        <begin position="90"/>
        <end position="99"/>
    </location>
</feature>
<feature type="region of interest" description="Disordered" evidence="1">
    <location>
        <begin position="50"/>
        <end position="132"/>
    </location>
</feature>
<feature type="compositionally biased region" description="Polar residues" evidence="1">
    <location>
        <begin position="116"/>
        <end position="131"/>
    </location>
</feature>
<name>A0A7J7RAT7_RHIFE</name>
<evidence type="ECO:0000313" key="2">
    <source>
        <dbReference type="EMBL" id="KAF6273232.1"/>
    </source>
</evidence>
<sequence length="143" mass="14962">MRSRVAVRVTRPVTPALSQLYPLCKAAPAFLTHLLRSRYLSLPPCAGPAPGRPLLGGPCDVKQGSMGTGGLQGIAPPRHPHSQAIPPGGKEPRVLRGGDGRWQGANTGCGPRQSHMVPSSAPSSQVTQDSLSPLRVLIPQVSQ</sequence>
<organism evidence="2 3">
    <name type="scientific">Rhinolophus ferrumequinum</name>
    <name type="common">Greater horseshoe bat</name>
    <dbReference type="NCBI Taxonomy" id="59479"/>
    <lineage>
        <taxon>Eukaryota</taxon>
        <taxon>Metazoa</taxon>
        <taxon>Chordata</taxon>
        <taxon>Craniata</taxon>
        <taxon>Vertebrata</taxon>
        <taxon>Euteleostomi</taxon>
        <taxon>Mammalia</taxon>
        <taxon>Eutheria</taxon>
        <taxon>Laurasiatheria</taxon>
        <taxon>Chiroptera</taxon>
        <taxon>Yinpterochiroptera</taxon>
        <taxon>Rhinolophoidea</taxon>
        <taxon>Rhinolophidae</taxon>
        <taxon>Rhinolophinae</taxon>
        <taxon>Rhinolophus</taxon>
    </lineage>
</organism>